<keyword evidence="4" id="KW-0677">Repeat</keyword>
<accession>A0A835YWK2</accession>
<evidence type="ECO:0008006" key="18">
    <source>
        <dbReference type="Google" id="ProtNLM"/>
    </source>
</evidence>
<dbReference type="InterPro" id="IPR003954">
    <property type="entry name" value="RRM_euk-type"/>
</dbReference>
<dbReference type="PRINTS" id="PR01848">
    <property type="entry name" value="U2AUXFACTOR"/>
</dbReference>
<dbReference type="GO" id="GO:0008270">
    <property type="term" value="F:zinc ion binding"/>
    <property type="evidence" value="ECO:0007669"/>
    <property type="project" value="UniProtKB-KW"/>
</dbReference>
<gene>
    <name evidence="16" type="ORF">JKP88DRAFT_323167</name>
</gene>
<dbReference type="SMART" id="SM00356">
    <property type="entry name" value="ZnF_C3H1"/>
    <property type="match status" value="2"/>
</dbReference>
<dbReference type="InterPro" id="IPR012677">
    <property type="entry name" value="Nucleotide-bd_a/b_plait_sf"/>
</dbReference>
<dbReference type="Proteomes" id="UP000664859">
    <property type="component" value="Unassembled WGS sequence"/>
</dbReference>
<dbReference type="Pfam" id="PF00076">
    <property type="entry name" value="RRM_1"/>
    <property type="match status" value="1"/>
</dbReference>
<name>A0A835YWK2_9STRA</name>
<feature type="compositionally biased region" description="Gly residues" evidence="13">
    <location>
        <begin position="1"/>
        <end position="20"/>
    </location>
</feature>
<feature type="domain" description="C3H1-type" evidence="15">
    <location>
        <begin position="32"/>
        <end position="60"/>
    </location>
</feature>
<dbReference type="InterPro" id="IPR000504">
    <property type="entry name" value="RRM_dom"/>
</dbReference>
<evidence type="ECO:0000256" key="10">
    <source>
        <dbReference type="ARBA" id="ARBA00023242"/>
    </source>
</evidence>
<feature type="domain" description="C3H1-type" evidence="15">
    <location>
        <begin position="168"/>
        <end position="195"/>
    </location>
</feature>
<evidence type="ECO:0000256" key="2">
    <source>
        <dbReference type="ARBA" id="ARBA00022664"/>
    </source>
</evidence>
<dbReference type="PROSITE" id="PS50103">
    <property type="entry name" value="ZF_C3H1"/>
    <property type="match status" value="2"/>
</dbReference>
<dbReference type="SUPFAM" id="SSF54928">
    <property type="entry name" value="RNA-binding domain, RBD"/>
    <property type="match status" value="1"/>
</dbReference>
<dbReference type="AlphaFoldDB" id="A0A835YWK2"/>
<keyword evidence="10" id="KW-0539">Nucleus</keyword>
<evidence type="ECO:0000259" key="14">
    <source>
        <dbReference type="PROSITE" id="PS50102"/>
    </source>
</evidence>
<dbReference type="GO" id="GO:0000398">
    <property type="term" value="P:mRNA splicing, via spliceosome"/>
    <property type="evidence" value="ECO:0007669"/>
    <property type="project" value="InterPro"/>
</dbReference>
<evidence type="ECO:0000256" key="12">
    <source>
        <dbReference type="PROSITE-ProRule" id="PRU00723"/>
    </source>
</evidence>
<dbReference type="Gene3D" id="3.30.70.330">
    <property type="match status" value="1"/>
</dbReference>
<feature type="domain" description="RRM" evidence="14">
    <location>
        <begin position="78"/>
        <end position="166"/>
    </location>
</feature>
<dbReference type="GO" id="GO:0003723">
    <property type="term" value="F:RNA binding"/>
    <property type="evidence" value="ECO:0007669"/>
    <property type="project" value="UniProtKB-UniRule"/>
</dbReference>
<dbReference type="PROSITE" id="PS50102">
    <property type="entry name" value="RRM"/>
    <property type="match status" value="1"/>
</dbReference>
<proteinExistence type="predicted"/>
<keyword evidence="7 11" id="KW-0694">RNA-binding</keyword>
<keyword evidence="3 12" id="KW-0479">Metal-binding</keyword>
<evidence type="ECO:0000256" key="4">
    <source>
        <dbReference type="ARBA" id="ARBA00022737"/>
    </source>
</evidence>
<evidence type="ECO:0000313" key="16">
    <source>
        <dbReference type="EMBL" id="KAG5180830.1"/>
    </source>
</evidence>
<evidence type="ECO:0000256" key="13">
    <source>
        <dbReference type="SAM" id="MobiDB-lite"/>
    </source>
</evidence>
<dbReference type="InterPro" id="IPR035979">
    <property type="entry name" value="RBD_domain_sf"/>
</dbReference>
<dbReference type="EMBL" id="JAFCMP010000357">
    <property type="protein sequence ID" value="KAG5180830.1"/>
    <property type="molecule type" value="Genomic_DNA"/>
</dbReference>
<dbReference type="FunFam" id="3.30.70.330:FF:000122">
    <property type="entry name" value="Splicing factor U2AF small subunit"/>
    <property type="match status" value="1"/>
</dbReference>
<dbReference type="GO" id="GO:0089701">
    <property type="term" value="C:U2AF complex"/>
    <property type="evidence" value="ECO:0007669"/>
    <property type="project" value="InterPro"/>
</dbReference>
<evidence type="ECO:0000256" key="1">
    <source>
        <dbReference type="ARBA" id="ARBA00004123"/>
    </source>
</evidence>
<organism evidence="16 17">
    <name type="scientific">Tribonema minus</name>
    <dbReference type="NCBI Taxonomy" id="303371"/>
    <lineage>
        <taxon>Eukaryota</taxon>
        <taxon>Sar</taxon>
        <taxon>Stramenopiles</taxon>
        <taxon>Ochrophyta</taxon>
        <taxon>PX clade</taxon>
        <taxon>Xanthophyceae</taxon>
        <taxon>Tribonematales</taxon>
        <taxon>Tribonemataceae</taxon>
        <taxon>Tribonema</taxon>
    </lineage>
</organism>
<protein>
    <recommendedName>
        <fullName evidence="18">Splicing factor U2af 38 kDa subunit</fullName>
    </recommendedName>
</protein>
<dbReference type="SMART" id="SM00361">
    <property type="entry name" value="RRM_1"/>
    <property type="match status" value="1"/>
</dbReference>
<dbReference type="PANTHER" id="PTHR12620">
    <property type="entry name" value="U2 SNRNP AUXILIARY FACTOR, SMALL SUBUNIT"/>
    <property type="match status" value="1"/>
</dbReference>
<dbReference type="InterPro" id="IPR000571">
    <property type="entry name" value="Znf_CCCH"/>
</dbReference>
<dbReference type="InterPro" id="IPR009145">
    <property type="entry name" value="U2AF_small"/>
</dbReference>
<keyword evidence="9" id="KW-0508">mRNA splicing</keyword>
<sequence>GGYGGGGRRGFQGGAGGPRGGAEHLARIHGTEEDKVNCPFYYKIGACRHGDRCSRQHHKPPFSQTLLLSHMYQNPASALLAAGGDPNAIDQDAANDEFEDFYEEVYEELCKFGSVEEMHVCDNLGDHLVGNVYIKFSDEEDADAALKGLFGRWYGGRPMVPEFSPVNDFREARCRQYDEGTCGRGGQCNFMHVRHVSKDVVRYLDKVARKA</sequence>
<comment type="subcellular location">
    <subcellularLocation>
        <location evidence="1">Nucleus</location>
    </subcellularLocation>
</comment>
<dbReference type="Pfam" id="PF00642">
    <property type="entry name" value="zf-CCCH"/>
    <property type="match status" value="2"/>
</dbReference>
<dbReference type="OrthoDB" id="423462at2759"/>
<keyword evidence="6 12" id="KW-0862">Zinc</keyword>
<evidence type="ECO:0000256" key="6">
    <source>
        <dbReference type="ARBA" id="ARBA00022833"/>
    </source>
</evidence>
<evidence type="ECO:0000313" key="17">
    <source>
        <dbReference type="Proteomes" id="UP000664859"/>
    </source>
</evidence>
<comment type="caution">
    <text evidence="16">The sequence shown here is derived from an EMBL/GenBank/DDBJ whole genome shotgun (WGS) entry which is preliminary data.</text>
</comment>
<evidence type="ECO:0000256" key="9">
    <source>
        <dbReference type="ARBA" id="ARBA00023187"/>
    </source>
</evidence>
<evidence type="ECO:0000259" key="15">
    <source>
        <dbReference type="PROSITE" id="PS50103"/>
    </source>
</evidence>
<feature type="zinc finger region" description="C3H1-type" evidence="12">
    <location>
        <begin position="168"/>
        <end position="195"/>
    </location>
</feature>
<evidence type="ECO:0000256" key="8">
    <source>
        <dbReference type="ARBA" id="ARBA00023125"/>
    </source>
</evidence>
<reference evidence="16" key="1">
    <citation type="submission" date="2021-02" db="EMBL/GenBank/DDBJ databases">
        <title>First Annotated Genome of the Yellow-green Alga Tribonema minus.</title>
        <authorList>
            <person name="Mahan K.M."/>
        </authorList>
    </citation>
    <scope>NUCLEOTIDE SEQUENCE</scope>
    <source>
        <strain evidence="16">UTEX B ZZ1240</strain>
    </source>
</reference>
<feature type="zinc finger region" description="C3H1-type" evidence="12">
    <location>
        <begin position="32"/>
        <end position="60"/>
    </location>
</feature>
<evidence type="ECO:0000256" key="11">
    <source>
        <dbReference type="PROSITE-ProRule" id="PRU00176"/>
    </source>
</evidence>
<dbReference type="GO" id="GO:0003677">
    <property type="term" value="F:DNA binding"/>
    <property type="evidence" value="ECO:0007669"/>
    <property type="project" value="UniProtKB-KW"/>
</dbReference>
<feature type="non-terminal residue" evidence="16">
    <location>
        <position position="211"/>
    </location>
</feature>
<evidence type="ECO:0000256" key="5">
    <source>
        <dbReference type="ARBA" id="ARBA00022771"/>
    </source>
</evidence>
<feature type="region of interest" description="Disordered" evidence="13">
    <location>
        <begin position="1"/>
        <end position="23"/>
    </location>
</feature>
<keyword evidence="8" id="KW-0238">DNA-binding</keyword>
<evidence type="ECO:0000256" key="7">
    <source>
        <dbReference type="ARBA" id="ARBA00022884"/>
    </source>
</evidence>
<keyword evidence="17" id="KW-1185">Reference proteome</keyword>
<evidence type="ECO:0000256" key="3">
    <source>
        <dbReference type="ARBA" id="ARBA00022723"/>
    </source>
</evidence>
<feature type="non-terminal residue" evidence="16">
    <location>
        <position position="1"/>
    </location>
</feature>
<keyword evidence="5 12" id="KW-0863">Zinc-finger</keyword>
<keyword evidence="2" id="KW-0507">mRNA processing</keyword>